<feature type="transmembrane region" description="Helical" evidence="8">
    <location>
        <begin position="217"/>
        <end position="237"/>
    </location>
</feature>
<feature type="transmembrane region" description="Helical" evidence="8">
    <location>
        <begin position="267"/>
        <end position="288"/>
    </location>
</feature>
<dbReference type="Pfam" id="PF03845">
    <property type="entry name" value="Spore_permease"/>
    <property type="match status" value="1"/>
</dbReference>
<evidence type="ECO:0000256" key="3">
    <source>
        <dbReference type="ARBA" id="ARBA00022448"/>
    </source>
</evidence>
<dbReference type="Proteomes" id="UP000564644">
    <property type="component" value="Unassembled WGS sequence"/>
</dbReference>
<dbReference type="AlphaFoldDB" id="A0A7X0SR71"/>
<keyword evidence="10" id="KW-1185">Reference proteome</keyword>
<evidence type="ECO:0000313" key="9">
    <source>
        <dbReference type="EMBL" id="MBB6734660.1"/>
    </source>
</evidence>
<name>A0A7X0SR71_9BACL</name>
<organism evidence="9 10">
    <name type="scientific">Cohnella zeiphila</name>
    <dbReference type="NCBI Taxonomy" id="2761120"/>
    <lineage>
        <taxon>Bacteria</taxon>
        <taxon>Bacillati</taxon>
        <taxon>Bacillota</taxon>
        <taxon>Bacilli</taxon>
        <taxon>Bacillales</taxon>
        <taxon>Paenibacillaceae</taxon>
        <taxon>Cohnella</taxon>
    </lineage>
</organism>
<evidence type="ECO:0000256" key="8">
    <source>
        <dbReference type="SAM" id="Phobius"/>
    </source>
</evidence>
<dbReference type="GO" id="GO:0009847">
    <property type="term" value="P:spore germination"/>
    <property type="evidence" value="ECO:0007669"/>
    <property type="project" value="InterPro"/>
</dbReference>
<dbReference type="EMBL" id="JACJVO010000035">
    <property type="protein sequence ID" value="MBB6734660.1"/>
    <property type="molecule type" value="Genomic_DNA"/>
</dbReference>
<evidence type="ECO:0000313" key="10">
    <source>
        <dbReference type="Proteomes" id="UP000564644"/>
    </source>
</evidence>
<keyword evidence="4" id="KW-0309">Germination</keyword>
<keyword evidence="3" id="KW-0813">Transport</keyword>
<proteinExistence type="inferred from homology"/>
<evidence type="ECO:0000256" key="4">
    <source>
        <dbReference type="ARBA" id="ARBA00022544"/>
    </source>
</evidence>
<feature type="transmembrane region" description="Helical" evidence="8">
    <location>
        <begin position="73"/>
        <end position="93"/>
    </location>
</feature>
<dbReference type="NCBIfam" id="TIGR00912">
    <property type="entry name" value="2A0309"/>
    <property type="match status" value="1"/>
</dbReference>
<keyword evidence="7 8" id="KW-0472">Membrane</keyword>
<feature type="transmembrane region" description="Helical" evidence="8">
    <location>
        <begin position="184"/>
        <end position="205"/>
    </location>
</feature>
<dbReference type="RefSeq" id="WP_185132321.1">
    <property type="nucleotide sequence ID" value="NZ_JACJVO010000035.1"/>
</dbReference>
<evidence type="ECO:0000256" key="5">
    <source>
        <dbReference type="ARBA" id="ARBA00022692"/>
    </source>
</evidence>
<feature type="transmembrane region" description="Helical" evidence="8">
    <location>
        <begin position="331"/>
        <end position="354"/>
    </location>
</feature>
<evidence type="ECO:0000256" key="6">
    <source>
        <dbReference type="ARBA" id="ARBA00022989"/>
    </source>
</evidence>
<comment type="caution">
    <text evidence="9">The sequence shown here is derived from an EMBL/GenBank/DDBJ whole genome shotgun (WGS) entry which is preliminary data.</text>
</comment>
<feature type="transmembrane region" description="Helical" evidence="8">
    <location>
        <begin position="300"/>
        <end position="319"/>
    </location>
</feature>
<gene>
    <name evidence="9" type="ORF">H7C18_27405</name>
</gene>
<evidence type="ECO:0000256" key="7">
    <source>
        <dbReference type="ARBA" id="ARBA00023136"/>
    </source>
</evidence>
<keyword evidence="5 8" id="KW-0812">Transmembrane</keyword>
<dbReference type="PANTHER" id="PTHR34975">
    <property type="entry name" value="SPORE GERMINATION PROTEIN A2"/>
    <property type="match status" value="1"/>
</dbReference>
<comment type="subcellular location">
    <subcellularLocation>
        <location evidence="1">Membrane</location>
        <topology evidence="1">Multi-pass membrane protein</topology>
    </subcellularLocation>
</comment>
<feature type="transmembrane region" description="Helical" evidence="8">
    <location>
        <begin position="37"/>
        <end position="61"/>
    </location>
</feature>
<feature type="transmembrane region" description="Helical" evidence="8">
    <location>
        <begin position="113"/>
        <end position="133"/>
    </location>
</feature>
<dbReference type="InterPro" id="IPR004761">
    <property type="entry name" value="Spore_GerAB"/>
</dbReference>
<comment type="similarity">
    <text evidence="2">Belongs to the amino acid-polyamine-organocation (APC) superfamily. Spore germination protein (SGP) (TC 2.A.3.9) family.</text>
</comment>
<reference evidence="9 10" key="1">
    <citation type="submission" date="2020-08" db="EMBL/GenBank/DDBJ databases">
        <title>Cohnella phylogeny.</title>
        <authorList>
            <person name="Dunlap C."/>
        </authorList>
    </citation>
    <scope>NUCLEOTIDE SEQUENCE [LARGE SCALE GENOMIC DNA]</scope>
    <source>
        <strain evidence="9 10">CBP 2801</strain>
    </source>
</reference>
<feature type="transmembrane region" description="Helical" evidence="8">
    <location>
        <begin position="145"/>
        <end position="164"/>
    </location>
</feature>
<evidence type="ECO:0000256" key="2">
    <source>
        <dbReference type="ARBA" id="ARBA00007998"/>
    </source>
</evidence>
<dbReference type="PANTHER" id="PTHR34975:SF2">
    <property type="entry name" value="SPORE GERMINATION PROTEIN A2"/>
    <property type="match status" value="1"/>
</dbReference>
<dbReference type="GO" id="GO:0016020">
    <property type="term" value="C:membrane"/>
    <property type="evidence" value="ECO:0007669"/>
    <property type="project" value="UniProtKB-SubCell"/>
</dbReference>
<evidence type="ECO:0000256" key="1">
    <source>
        <dbReference type="ARBA" id="ARBA00004141"/>
    </source>
</evidence>
<sequence>MKITGTQLFWILFTVEVVMAVWLRISPAIEVSRQDAWISMLVAGMIGAAITFLVVCLSLQHPGQSLAVFSRKLLGKWVGGLLVLPYLASWYILAGDVLRTFADFVHLILLDRTPLWVIMFLMAAMMTVMTGAIGMNGIARFCEIAGPLTLITLILSFLLNIGNVNLSNLFPVIADTGWKNILKAAYPPASFFGESFLLLVIVSMVQRSDKALLRSMTSIITIVGIVLVSTIMVLFVFGPNVSAKMRFPYFTLVRSINILDFIQNVDIFVLFIWVFGVCAKISFYLFLTSFEMANCLGLKNWRKVVWFSAPLIVAIAVAIPNETAIEMLQKLWRLIVIPLCGIAIPMLLLLATAISKRREARRL</sequence>
<accession>A0A7X0SR71</accession>
<feature type="transmembrane region" description="Helical" evidence="8">
    <location>
        <begin position="7"/>
        <end position="25"/>
    </location>
</feature>
<protein>
    <submittedName>
        <fullName evidence="9">Endospore germination permease</fullName>
    </submittedName>
</protein>
<keyword evidence="6 8" id="KW-1133">Transmembrane helix</keyword>